<dbReference type="AlphaFoldDB" id="A0A2P2JUI1"/>
<dbReference type="EMBL" id="GGEC01016649">
    <property type="protein sequence ID" value="MBW97132.1"/>
    <property type="molecule type" value="Transcribed_RNA"/>
</dbReference>
<protein>
    <submittedName>
        <fullName evidence="2">Uncharacterized protein</fullName>
    </submittedName>
</protein>
<evidence type="ECO:0000256" key="1">
    <source>
        <dbReference type="SAM" id="Phobius"/>
    </source>
</evidence>
<organism evidence="2">
    <name type="scientific">Rhizophora mucronata</name>
    <name type="common">Asiatic mangrove</name>
    <dbReference type="NCBI Taxonomy" id="61149"/>
    <lineage>
        <taxon>Eukaryota</taxon>
        <taxon>Viridiplantae</taxon>
        <taxon>Streptophyta</taxon>
        <taxon>Embryophyta</taxon>
        <taxon>Tracheophyta</taxon>
        <taxon>Spermatophyta</taxon>
        <taxon>Magnoliopsida</taxon>
        <taxon>eudicotyledons</taxon>
        <taxon>Gunneridae</taxon>
        <taxon>Pentapetalae</taxon>
        <taxon>rosids</taxon>
        <taxon>fabids</taxon>
        <taxon>Malpighiales</taxon>
        <taxon>Rhizophoraceae</taxon>
        <taxon>Rhizophora</taxon>
    </lineage>
</organism>
<reference evidence="2" key="1">
    <citation type="submission" date="2018-02" db="EMBL/GenBank/DDBJ databases">
        <title>Rhizophora mucronata_Transcriptome.</title>
        <authorList>
            <person name="Meera S.P."/>
            <person name="Sreeshan A."/>
            <person name="Augustine A."/>
        </authorList>
    </citation>
    <scope>NUCLEOTIDE SEQUENCE</scope>
    <source>
        <tissue evidence="2">Leaf</tissue>
    </source>
</reference>
<name>A0A2P2JUI1_RHIMU</name>
<keyword evidence="1" id="KW-0472">Membrane</keyword>
<dbReference type="EMBL" id="GGEC01016650">
    <property type="protein sequence ID" value="MBW97133.1"/>
    <property type="molecule type" value="Transcribed_RNA"/>
</dbReference>
<sequence length="40" mass="4747">MKLTKVSKNHTFLKLFRIGESTFLFLALINAYLRTNRMQT</sequence>
<feature type="transmembrane region" description="Helical" evidence="1">
    <location>
        <begin position="12"/>
        <end position="33"/>
    </location>
</feature>
<keyword evidence="1" id="KW-0812">Transmembrane</keyword>
<proteinExistence type="predicted"/>
<accession>A0A2P2JUI1</accession>
<keyword evidence="1" id="KW-1133">Transmembrane helix</keyword>
<evidence type="ECO:0000313" key="2">
    <source>
        <dbReference type="EMBL" id="MBW97133.1"/>
    </source>
</evidence>